<dbReference type="InterPro" id="IPR055378">
    <property type="entry name" value="GH3_C"/>
</dbReference>
<dbReference type="Proteomes" id="UP001500936">
    <property type="component" value="Unassembled WGS sequence"/>
</dbReference>
<protein>
    <submittedName>
        <fullName evidence="3">GH3 auxin-responsive promoter family protein</fullName>
    </submittedName>
</protein>
<accession>A0ABP8KIZ3</accession>
<dbReference type="InterPro" id="IPR055377">
    <property type="entry name" value="GH3_M"/>
</dbReference>
<name>A0ABP8KIZ3_9BACT</name>
<comment type="caution">
    <text evidence="3">The sequence shown here is derived from an EMBL/GenBank/DDBJ whole genome shotgun (WGS) entry which is preliminary data.</text>
</comment>
<evidence type="ECO:0000259" key="1">
    <source>
        <dbReference type="Pfam" id="PF23571"/>
    </source>
</evidence>
<evidence type="ECO:0000313" key="3">
    <source>
        <dbReference type="EMBL" id="GAA4407523.1"/>
    </source>
</evidence>
<sequence>MTLLNTTLKWLLERRLPRIEAMKQHPGDVQQRVFRQLIRRGRHTEWGRYYQYKSIETVRDFQQRVPVSSYEDLFPYIERIMKGENNVLWPSPIHWFSKSSGTTNARSKFIPVSTESLDECHFKGGKDAMALYIANRPNSKVFEGKGLSIGGSLHENPYSKYGVAGDISAVITKNLPAWGQFIRTPPVEVALMSEWEAKLERMAEITSTQNVTSILGVPTWALVLLEKVLARTGKANILEVWPNFEVFIHGAVAFQPYRELFSTQVFPSTQVGYQETYNASEGFFAIQDDMSRVGEMLLMVDYGIFYEFVPLDEAEKPFPKALTIEDVEVDKNYALVISTNGGLWRYRVGDTVKFTSLYPHRLKVSGRTKHFINAFGEEVIVENAEIAVTQACEATGAVIKDYTAGPVYMSNGTNGRHEWVIEFSQEPDDQETFNQVLDETLRRVNSDYDAKRYNDMVLQRPLIHVVPKGTFYAWMKQRGKLGGQHKVPRLSNSRDYLDDILGQITCY</sequence>
<dbReference type="PANTHER" id="PTHR31901:SF9">
    <property type="entry name" value="GH3 DOMAIN-CONTAINING PROTEIN"/>
    <property type="match status" value="1"/>
</dbReference>
<organism evidence="3 4">
    <name type="scientific">Nibrella viscosa</name>
    <dbReference type="NCBI Taxonomy" id="1084524"/>
    <lineage>
        <taxon>Bacteria</taxon>
        <taxon>Pseudomonadati</taxon>
        <taxon>Bacteroidota</taxon>
        <taxon>Cytophagia</taxon>
        <taxon>Cytophagales</taxon>
        <taxon>Spirosomataceae</taxon>
        <taxon>Nibrella</taxon>
    </lineage>
</organism>
<feature type="domain" description="GH3 C-terminal" evidence="2">
    <location>
        <begin position="382"/>
        <end position="494"/>
    </location>
</feature>
<keyword evidence="4" id="KW-1185">Reference proteome</keyword>
<gene>
    <name evidence="3" type="ORF">GCM10023187_28210</name>
</gene>
<dbReference type="EMBL" id="BAABHB010000005">
    <property type="protein sequence ID" value="GAA4407523.1"/>
    <property type="molecule type" value="Genomic_DNA"/>
</dbReference>
<dbReference type="Pfam" id="PF03321">
    <property type="entry name" value="GH3"/>
    <property type="match status" value="1"/>
</dbReference>
<reference evidence="4" key="1">
    <citation type="journal article" date="2019" name="Int. J. Syst. Evol. Microbiol.">
        <title>The Global Catalogue of Microorganisms (GCM) 10K type strain sequencing project: providing services to taxonomists for standard genome sequencing and annotation.</title>
        <authorList>
            <consortium name="The Broad Institute Genomics Platform"/>
            <consortium name="The Broad Institute Genome Sequencing Center for Infectious Disease"/>
            <person name="Wu L."/>
            <person name="Ma J."/>
        </authorList>
    </citation>
    <scope>NUCLEOTIDE SEQUENCE [LARGE SCALE GENOMIC DNA]</scope>
    <source>
        <strain evidence="4">JCM 17925</strain>
    </source>
</reference>
<dbReference type="RefSeq" id="WP_345268168.1">
    <property type="nucleotide sequence ID" value="NZ_BAABHB010000005.1"/>
</dbReference>
<dbReference type="Pfam" id="PF23571">
    <property type="entry name" value="GH3_M"/>
    <property type="match status" value="1"/>
</dbReference>
<evidence type="ECO:0000259" key="2">
    <source>
        <dbReference type="Pfam" id="PF23572"/>
    </source>
</evidence>
<dbReference type="InterPro" id="IPR004993">
    <property type="entry name" value="GH3"/>
</dbReference>
<proteinExistence type="predicted"/>
<feature type="domain" description="GH3 middle" evidence="1">
    <location>
        <begin position="298"/>
        <end position="365"/>
    </location>
</feature>
<evidence type="ECO:0000313" key="4">
    <source>
        <dbReference type="Proteomes" id="UP001500936"/>
    </source>
</evidence>
<dbReference type="Pfam" id="PF23572">
    <property type="entry name" value="GH3_C"/>
    <property type="match status" value="1"/>
</dbReference>
<dbReference type="PANTHER" id="PTHR31901">
    <property type="entry name" value="GH3 DOMAIN-CONTAINING PROTEIN"/>
    <property type="match status" value="1"/>
</dbReference>